<gene>
    <name evidence="1" type="ORF">PRRU23_27760</name>
</gene>
<dbReference type="AlphaFoldDB" id="A0AA37I4N5"/>
<organism evidence="1 2">
    <name type="scientific">Segatella bryantii</name>
    <name type="common">Prevotella bryantii</name>
    <dbReference type="NCBI Taxonomy" id="77095"/>
    <lineage>
        <taxon>Bacteria</taxon>
        <taxon>Pseudomonadati</taxon>
        <taxon>Bacteroidota</taxon>
        <taxon>Bacteroidia</taxon>
        <taxon>Bacteroidales</taxon>
        <taxon>Prevotellaceae</taxon>
        <taxon>Segatella</taxon>
    </lineage>
</organism>
<dbReference type="RefSeq" id="WP_039870121.1">
    <property type="nucleotide sequence ID" value="NZ_BPTR01000002.1"/>
</dbReference>
<proteinExistence type="predicted"/>
<accession>A0AA37I4N5</accession>
<dbReference type="Proteomes" id="UP000887043">
    <property type="component" value="Unassembled WGS sequence"/>
</dbReference>
<protein>
    <submittedName>
        <fullName evidence="1">Uncharacterized protein</fullName>
    </submittedName>
</protein>
<sequence length="131" mass="15283">MNSVKYVLLKGNENFLDHPKSIALFGKLYWRKSTKKLNVGDIVYLFMSGKGHYQIRYKLEVTNTSVSRPDEKCWIAPFSPDNDCFELTPVAAMYKGKELGYDELEEIGISRYTQYSELNKEQVAFIDKYFQ</sequence>
<name>A0AA37I4N5_SEGBR</name>
<dbReference type="EMBL" id="BPTR01000002">
    <property type="protein sequence ID" value="GJG29076.1"/>
    <property type="molecule type" value="Genomic_DNA"/>
</dbReference>
<evidence type="ECO:0000313" key="2">
    <source>
        <dbReference type="Proteomes" id="UP000887043"/>
    </source>
</evidence>
<evidence type="ECO:0000313" key="1">
    <source>
        <dbReference type="EMBL" id="GJG29076.1"/>
    </source>
</evidence>
<reference evidence="1" key="1">
    <citation type="submission" date="2021-08" db="EMBL/GenBank/DDBJ databases">
        <title>Prevotella lacticifex sp. nov., isolated from rumen of cow.</title>
        <authorList>
            <person name="Shinkai T."/>
            <person name="Ikeyama N."/>
            <person name="Kumagai M."/>
            <person name="Ohmori H."/>
            <person name="Sakamoto M."/>
            <person name="Ohkuma M."/>
            <person name="Mitsumori M."/>
        </authorList>
    </citation>
    <scope>NUCLEOTIDE SEQUENCE</scope>
    <source>
        <strain evidence="1">DSM 11371</strain>
    </source>
</reference>
<comment type="caution">
    <text evidence="1">The sequence shown here is derived from an EMBL/GenBank/DDBJ whole genome shotgun (WGS) entry which is preliminary data.</text>
</comment>